<dbReference type="Gramene" id="FCD_00018151-RA">
    <property type="protein sequence ID" value="FCD_00018151-RA:cds"/>
    <property type="gene ID" value="FCD_00018151"/>
</dbReference>
<accession>A0AA88D6M0</accession>
<dbReference type="EMBL" id="BTGU01000026">
    <property type="protein sequence ID" value="GMN47753.1"/>
    <property type="molecule type" value="Genomic_DNA"/>
</dbReference>
<keyword evidence="2" id="KW-1185">Reference proteome</keyword>
<proteinExistence type="predicted"/>
<evidence type="ECO:0000313" key="2">
    <source>
        <dbReference type="Proteomes" id="UP001187192"/>
    </source>
</evidence>
<name>A0AA88D6M0_FICCA</name>
<evidence type="ECO:0000313" key="1">
    <source>
        <dbReference type="EMBL" id="GMN47753.1"/>
    </source>
</evidence>
<sequence>MMMAASPKVEGISGKGAPWMSKLHGLLYLRSAMVLGDLGRVHDSGRWGRRALGSLRSGFMIRATVGGLATVDGGTPAP</sequence>
<protein>
    <submittedName>
        <fullName evidence="1">Uncharacterized protein</fullName>
    </submittedName>
</protein>
<dbReference type="AlphaFoldDB" id="A0AA88D6M0"/>
<organism evidence="1 2">
    <name type="scientific">Ficus carica</name>
    <name type="common">Common fig</name>
    <dbReference type="NCBI Taxonomy" id="3494"/>
    <lineage>
        <taxon>Eukaryota</taxon>
        <taxon>Viridiplantae</taxon>
        <taxon>Streptophyta</taxon>
        <taxon>Embryophyta</taxon>
        <taxon>Tracheophyta</taxon>
        <taxon>Spermatophyta</taxon>
        <taxon>Magnoliopsida</taxon>
        <taxon>eudicotyledons</taxon>
        <taxon>Gunneridae</taxon>
        <taxon>Pentapetalae</taxon>
        <taxon>rosids</taxon>
        <taxon>fabids</taxon>
        <taxon>Rosales</taxon>
        <taxon>Moraceae</taxon>
        <taxon>Ficeae</taxon>
        <taxon>Ficus</taxon>
    </lineage>
</organism>
<gene>
    <name evidence="1" type="ORF">TIFTF001_016932</name>
</gene>
<comment type="caution">
    <text evidence="1">The sequence shown here is derived from an EMBL/GenBank/DDBJ whole genome shotgun (WGS) entry which is preliminary data.</text>
</comment>
<dbReference type="Proteomes" id="UP001187192">
    <property type="component" value="Unassembled WGS sequence"/>
</dbReference>
<reference evidence="1" key="1">
    <citation type="submission" date="2023-07" db="EMBL/GenBank/DDBJ databases">
        <title>draft genome sequence of fig (Ficus carica).</title>
        <authorList>
            <person name="Takahashi T."/>
            <person name="Nishimura K."/>
        </authorList>
    </citation>
    <scope>NUCLEOTIDE SEQUENCE</scope>
</reference>